<comment type="caution">
    <text evidence="2">The sequence shown here is derived from an EMBL/GenBank/DDBJ whole genome shotgun (WGS) entry which is preliminary data.</text>
</comment>
<sequence length="63" mass="6954">MNRIDPDGRFVLPAIPIIIEGVIYASTAIAAAYYGTKTVKEIKQIVNEKRVDKAKVVDSHGIR</sequence>
<keyword evidence="1" id="KW-1133">Transmembrane helix</keyword>
<protein>
    <submittedName>
        <fullName evidence="2">Uncharacterized protein</fullName>
    </submittedName>
</protein>
<feature type="transmembrane region" description="Helical" evidence="1">
    <location>
        <begin position="12"/>
        <end position="34"/>
    </location>
</feature>
<keyword evidence="1" id="KW-0472">Membrane</keyword>
<organism evidence="2">
    <name type="scientific">bioreactor metagenome</name>
    <dbReference type="NCBI Taxonomy" id="1076179"/>
    <lineage>
        <taxon>unclassified sequences</taxon>
        <taxon>metagenomes</taxon>
        <taxon>ecological metagenomes</taxon>
    </lineage>
</organism>
<evidence type="ECO:0000313" key="2">
    <source>
        <dbReference type="EMBL" id="MPM38999.1"/>
    </source>
</evidence>
<name>A0A644ZE25_9ZZZZ</name>
<accession>A0A644ZE25</accession>
<keyword evidence="1" id="KW-0812">Transmembrane</keyword>
<dbReference type="EMBL" id="VSSQ01008488">
    <property type="protein sequence ID" value="MPM38999.1"/>
    <property type="molecule type" value="Genomic_DNA"/>
</dbReference>
<dbReference type="AlphaFoldDB" id="A0A644ZE25"/>
<gene>
    <name evidence="2" type="ORF">SDC9_85630</name>
</gene>
<proteinExistence type="predicted"/>
<reference evidence="2" key="1">
    <citation type="submission" date="2019-08" db="EMBL/GenBank/DDBJ databases">
        <authorList>
            <person name="Kucharzyk K."/>
            <person name="Murdoch R.W."/>
            <person name="Higgins S."/>
            <person name="Loffler F."/>
        </authorList>
    </citation>
    <scope>NUCLEOTIDE SEQUENCE</scope>
</reference>
<evidence type="ECO:0000256" key="1">
    <source>
        <dbReference type="SAM" id="Phobius"/>
    </source>
</evidence>